<dbReference type="Gene3D" id="1.20.120.530">
    <property type="entry name" value="GntR ligand-binding domain-like"/>
    <property type="match status" value="1"/>
</dbReference>
<dbReference type="SUPFAM" id="SSF48008">
    <property type="entry name" value="GntR ligand-binding domain-like"/>
    <property type="match status" value="1"/>
</dbReference>
<protein>
    <submittedName>
        <fullName evidence="5">FCD domain protein</fullName>
    </submittedName>
</protein>
<dbReference type="InterPro" id="IPR008920">
    <property type="entry name" value="TF_FadR/GntR_C"/>
</dbReference>
<reference evidence="5 6" key="1">
    <citation type="submission" date="2015-11" db="EMBL/GenBank/DDBJ databases">
        <title>Exploring the genomic traits of fungus-feeding bacterial genus Collimonas.</title>
        <authorList>
            <person name="Song C."/>
            <person name="Schmidt R."/>
            <person name="de Jager V."/>
            <person name="Krzyzanowska D."/>
            <person name="Jongedijk E."/>
            <person name="Cankar K."/>
            <person name="Beekwilder J."/>
            <person name="van Veen A."/>
            <person name="de Boer W."/>
            <person name="van Veen J.A."/>
            <person name="Garbeva P."/>
        </authorList>
    </citation>
    <scope>NUCLEOTIDE SEQUENCE [LARGE SCALE GENOMIC DNA]</scope>
    <source>
        <strain evidence="5 6">Ter282</strain>
    </source>
</reference>
<sequence length="91" mass="9805">MGIEFHAAIAEASQSIELQRVLQSLRNQIQLVMVGGLASLSNSRAETVHAEHLKLIAAIAEKNSGLAERLASDHVLSARDRLVHANAEVVE</sequence>
<keyword evidence="1" id="KW-0805">Transcription regulation</keyword>
<evidence type="ECO:0000313" key="6">
    <source>
        <dbReference type="Proteomes" id="UP000071778"/>
    </source>
</evidence>
<evidence type="ECO:0000256" key="1">
    <source>
        <dbReference type="ARBA" id="ARBA00023015"/>
    </source>
</evidence>
<evidence type="ECO:0000256" key="2">
    <source>
        <dbReference type="ARBA" id="ARBA00023125"/>
    </source>
</evidence>
<dbReference type="Pfam" id="PF07729">
    <property type="entry name" value="FCD"/>
    <property type="match status" value="1"/>
</dbReference>
<evidence type="ECO:0000313" key="5">
    <source>
        <dbReference type="EMBL" id="AMP08230.1"/>
    </source>
</evidence>
<dbReference type="Proteomes" id="UP000071778">
    <property type="component" value="Chromosome"/>
</dbReference>
<dbReference type="AlphaFoldDB" id="A0A127QDW2"/>
<organism evidence="5 6">
    <name type="scientific">Collimonas arenae</name>
    <dbReference type="NCBI Taxonomy" id="279058"/>
    <lineage>
        <taxon>Bacteria</taxon>
        <taxon>Pseudomonadati</taxon>
        <taxon>Pseudomonadota</taxon>
        <taxon>Betaproteobacteria</taxon>
        <taxon>Burkholderiales</taxon>
        <taxon>Oxalobacteraceae</taxon>
        <taxon>Collimonas</taxon>
    </lineage>
</organism>
<gene>
    <name evidence="5" type="ORF">CAter282_0414</name>
</gene>
<name>A0A127QDW2_9BURK</name>
<keyword evidence="2" id="KW-0238">DNA-binding</keyword>
<evidence type="ECO:0000256" key="3">
    <source>
        <dbReference type="ARBA" id="ARBA00023163"/>
    </source>
</evidence>
<evidence type="ECO:0000259" key="4">
    <source>
        <dbReference type="Pfam" id="PF07729"/>
    </source>
</evidence>
<proteinExistence type="predicted"/>
<dbReference type="GO" id="GO:0003677">
    <property type="term" value="F:DNA binding"/>
    <property type="evidence" value="ECO:0007669"/>
    <property type="project" value="UniProtKB-KW"/>
</dbReference>
<dbReference type="InterPro" id="IPR011711">
    <property type="entry name" value="GntR_C"/>
</dbReference>
<accession>A0A127QDW2</accession>
<keyword evidence="3" id="KW-0804">Transcription</keyword>
<feature type="domain" description="GntR C-terminal" evidence="4">
    <location>
        <begin position="3"/>
        <end position="75"/>
    </location>
</feature>
<dbReference type="EMBL" id="CP013235">
    <property type="protein sequence ID" value="AMP08230.1"/>
    <property type="molecule type" value="Genomic_DNA"/>
</dbReference>
<dbReference type="PATRIC" id="fig|279058.17.peg.452"/>
<keyword evidence="6" id="KW-1185">Reference proteome</keyword>